<reference evidence="8 9" key="2">
    <citation type="journal article" date="2015" name="Eukaryot. Cell">
        <title>Asexual propagation of a virulent clone complex in a human and feline outbreak of sporotrichosis.</title>
        <authorList>
            <person name="Teixeira Mde M."/>
            <person name="Rodrigues A.M."/>
            <person name="Tsui C.K."/>
            <person name="de Almeida L.G."/>
            <person name="Van Diepeningen A.D."/>
            <person name="van den Ende B.G."/>
            <person name="Fernandes G.F."/>
            <person name="Kano R."/>
            <person name="Hamelin R.C."/>
            <person name="Lopes-Bezerra L.M."/>
            <person name="Vasconcelos A.T."/>
            <person name="de Hoog S."/>
            <person name="de Camargo Z.P."/>
            <person name="Felipe M.S."/>
        </authorList>
    </citation>
    <scope>NUCLEOTIDE SEQUENCE [LARGE SCALE GENOMIC DNA]</scope>
    <source>
        <strain evidence="8 9">1099-18</strain>
    </source>
</reference>
<keyword evidence="2" id="KW-0479">Metal-binding</keyword>
<dbReference type="GO" id="GO:0008270">
    <property type="term" value="F:zinc ion binding"/>
    <property type="evidence" value="ECO:0007669"/>
    <property type="project" value="UniProtKB-KW"/>
</dbReference>
<evidence type="ECO:0000256" key="4">
    <source>
        <dbReference type="ARBA" id="ARBA00022833"/>
    </source>
</evidence>
<feature type="compositionally biased region" description="Low complexity" evidence="6">
    <location>
        <begin position="551"/>
        <end position="570"/>
    </location>
</feature>
<protein>
    <submittedName>
        <fullName evidence="8">Stromal membrane-associated protein</fullName>
    </submittedName>
</protein>
<dbReference type="KEGG" id="ssck:SPSK_05091"/>
<feature type="region of interest" description="Disordered" evidence="6">
    <location>
        <begin position="320"/>
        <end position="348"/>
    </location>
</feature>
<dbReference type="Proteomes" id="UP000033710">
    <property type="component" value="Unassembled WGS sequence"/>
</dbReference>
<dbReference type="AlphaFoldDB" id="A0A0F2LYD4"/>
<dbReference type="InterPro" id="IPR037278">
    <property type="entry name" value="ARFGAP/RecO"/>
</dbReference>
<evidence type="ECO:0000256" key="1">
    <source>
        <dbReference type="ARBA" id="ARBA00022468"/>
    </source>
</evidence>
<evidence type="ECO:0000256" key="6">
    <source>
        <dbReference type="SAM" id="MobiDB-lite"/>
    </source>
</evidence>
<feature type="compositionally biased region" description="Gly residues" evidence="6">
    <location>
        <begin position="335"/>
        <end position="348"/>
    </location>
</feature>
<keyword evidence="1" id="KW-0343">GTPase activation</keyword>
<comment type="caution">
    <text evidence="8">The sequence shown here is derived from an EMBL/GenBank/DDBJ whole genome shotgun (WGS) entry which is preliminary data.</text>
</comment>
<feature type="region of interest" description="Disordered" evidence="6">
    <location>
        <begin position="282"/>
        <end position="304"/>
    </location>
</feature>
<sequence length="663" mass="66259">MSRRPAPNPAAERAAQNQQTIKSLLKLEPNKVCADCKRNKRRSLSPLPYPSPFPIICNHTLTVVDPRWASWNLGVFVCIRCSGIHRGMGTHISRVKSVDLDSWTDEQLKSILEWGNSRANKYWEAKLAAGHVPSEAKIENFIRTKYEMKRWVMDGGIPADLSTLDADGDDDIPLSIVKEKQAIDRKESIRKASIGKTAKPASASAAPAAPAASIDLIGGGFDDAPISSTPPPRASTAGPPAARIPPKADAAPPKTTPAAAANNNINAKDSLLGLDFFGSAQPAAPARPSSTTGTAGGASAAQSRPDLKQSILSLYATAPRVQQPQQQQQQQQNVGGFGGMPSPGQNAGGGFVDAFSSLSFSSTPAAPAATSPKPVDAFAGLSGFTNAGATRSPPPAASSSAFGGLGGGSFFDSKPAAAPVQPPKPAAASAASSSSAFGGLGGFDAFSSSPSPSAAKPAAVPASGAFGDLFDFSAPAPAAPAAKSPPPAAAVSPPPGASASMNSVFNLSQPAAKPAVSPPTATAAAATSPLASVSANWGNSDVWGSNDGWGSSAPAPAAATAAPATTTTSSFQNTGLAKASTANDFGWGASGGSGGGAGAGTGASFANQSIVPGAGGGFAPAPKVAADEEFGGWSSSTAAAPNNGVKPAAGFGANEDLFSNVWN</sequence>
<evidence type="ECO:0000313" key="8">
    <source>
        <dbReference type="EMBL" id="KJR80921.1"/>
    </source>
</evidence>
<evidence type="ECO:0000313" key="9">
    <source>
        <dbReference type="Proteomes" id="UP000033710"/>
    </source>
</evidence>
<dbReference type="PANTHER" id="PTHR45705:SF1">
    <property type="entry name" value="FI20236P1"/>
    <property type="match status" value="1"/>
</dbReference>
<feature type="domain" description="Arf-GAP" evidence="7">
    <location>
        <begin position="18"/>
        <end position="152"/>
    </location>
</feature>
<dbReference type="InterPro" id="IPR038508">
    <property type="entry name" value="ArfGAP_dom_sf"/>
</dbReference>
<keyword evidence="3 5" id="KW-0863">Zinc-finger</keyword>
<dbReference type="PROSITE" id="PS50115">
    <property type="entry name" value="ARFGAP"/>
    <property type="match status" value="1"/>
</dbReference>
<evidence type="ECO:0000259" key="7">
    <source>
        <dbReference type="PROSITE" id="PS50115"/>
    </source>
</evidence>
<feature type="compositionally biased region" description="Low complexity" evidence="6">
    <location>
        <begin position="322"/>
        <end position="332"/>
    </location>
</feature>
<dbReference type="PANTHER" id="PTHR45705">
    <property type="entry name" value="FI20236P1"/>
    <property type="match status" value="1"/>
</dbReference>
<dbReference type="SUPFAM" id="SSF57863">
    <property type="entry name" value="ArfGap/RecO-like zinc finger"/>
    <property type="match status" value="1"/>
</dbReference>
<reference evidence="8 9" key="1">
    <citation type="journal article" date="2014" name="BMC Genomics">
        <title>Comparative genomics of the major fungal agents of human and animal Sporotrichosis: Sporothrix schenckii and Sporothrix brasiliensis.</title>
        <authorList>
            <person name="Teixeira M.M."/>
            <person name="de Almeida L.G."/>
            <person name="Kubitschek-Barreira P."/>
            <person name="Alves F.L."/>
            <person name="Kioshima E.S."/>
            <person name="Abadio A.K."/>
            <person name="Fernandes L."/>
            <person name="Derengowski L.S."/>
            <person name="Ferreira K.S."/>
            <person name="Souza R.C."/>
            <person name="Ruiz J.C."/>
            <person name="de Andrade N.C."/>
            <person name="Paes H.C."/>
            <person name="Nicola A.M."/>
            <person name="Albuquerque P."/>
            <person name="Gerber A.L."/>
            <person name="Martins V.P."/>
            <person name="Peconick L.D."/>
            <person name="Neto A.V."/>
            <person name="Chaucanez C.B."/>
            <person name="Silva P.A."/>
            <person name="Cunha O.L."/>
            <person name="de Oliveira F.F."/>
            <person name="dos Santos T.C."/>
            <person name="Barros A.L."/>
            <person name="Soares M.A."/>
            <person name="de Oliveira L.M."/>
            <person name="Marini M.M."/>
            <person name="Villalobos-Duno H."/>
            <person name="Cunha M.M."/>
            <person name="de Hoog S."/>
            <person name="da Silveira J.F."/>
            <person name="Henrissat B."/>
            <person name="Nino-Vega G.A."/>
            <person name="Cisalpino P.S."/>
            <person name="Mora-Montes H.M."/>
            <person name="Almeida S.R."/>
            <person name="Stajich J.E."/>
            <person name="Lopes-Bezerra L.M."/>
            <person name="Vasconcelos A.T."/>
            <person name="Felipe M.S."/>
        </authorList>
    </citation>
    <scope>NUCLEOTIDE SEQUENCE [LARGE SCALE GENOMIC DNA]</scope>
    <source>
        <strain evidence="8 9">1099-18</strain>
    </source>
</reference>
<dbReference type="InterPro" id="IPR044732">
    <property type="entry name" value="ArfGAP_SMAP1-like"/>
</dbReference>
<dbReference type="FunFam" id="1.10.220.150:FF:000009">
    <property type="entry name" value="stromal membrane-associated protein 1 isoform X1"/>
    <property type="match status" value="1"/>
</dbReference>
<name>A0A0F2LYD4_SPOSC</name>
<dbReference type="VEuPathDB" id="FungiDB:SPSK_05091"/>
<organism evidence="8 9">
    <name type="scientific">Sporothrix schenckii 1099-18</name>
    <dbReference type="NCBI Taxonomy" id="1397361"/>
    <lineage>
        <taxon>Eukaryota</taxon>
        <taxon>Fungi</taxon>
        <taxon>Dikarya</taxon>
        <taxon>Ascomycota</taxon>
        <taxon>Pezizomycotina</taxon>
        <taxon>Sordariomycetes</taxon>
        <taxon>Sordariomycetidae</taxon>
        <taxon>Ophiostomatales</taxon>
        <taxon>Ophiostomataceae</taxon>
        <taxon>Sporothrix</taxon>
    </lineage>
</organism>
<dbReference type="GO" id="GO:0005096">
    <property type="term" value="F:GTPase activator activity"/>
    <property type="evidence" value="ECO:0007669"/>
    <property type="project" value="UniProtKB-KW"/>
</dbReference>
<dbReference type="GO" id="GO:0005737">
    <property type="term" value="C:cytoplasm"/>
    <property type="evidence" value="ECO:0007669"/>
    <property type="project" value="TreeGrafter"/>
</dbReference>
<dbReference type="Pfam" id="PF01412">
    <property type="entry name" value="ArfGap"/>
    <property type="match status" value="1"/>
</dbReference>
<evidence type="ECO:0000256" key="2">
    <source>
        <dbReference type="ARBA" id="ARBA00022723"/>
    </source>
</evidence>
<evidence type="ECO:0000256" key="3">
    <source>
        <dbReference type="ARBA" id="ARBA00022771"/>
    </source>
</evidence>
<feature type="region of interest" description="Disordered" evidence="6">
    <location>
        <begin position="220"/>
        <end position="261"/>
    </location>
</feature>
<accession>A0A0F2LYD4</accession>
<dbReference type="Gene3D" id="1.10.220.150">
    <property type="entry name" value="Arf GTPase activating protein"/>
    <property type="match status" value="1"/>
</dbReference>
<proteinExistence type="predicted"/>
<dbReference type="InterPro" id="IPR001164">
    <property type="entry name" value="ArfGAP_dom"/>
</dbReference>
<dbReference type="RefSeq" id="XP_016583597.1">
    <property type="nucleotide sequence ID" value="XM_016731843.1"/>
</dbReference>
<feature type="compositionally biased region" description="Low complexity" evidence="6">
    <location>
        <begin position="282"/>
        <end position="301"/>
    </location>
</feature>
<dbReference type="GeneID" id="27667120"/>
<gene>
    <name evidence="8" type="ORF">SPSK_05091</name>
</gene>
<feature type="compositionally biased region" description="Low complexity" evidence="6">
    <location>
        <begin position="239"/>
        <end position="261"/>
    </location>
</feature>
<dbReference type="CDD" id="cd08839">
    <property type="entry name" value="ArfGap_SMAP"/>
    <property type="match status" value="1"/>
</dbReference>
<evidence type="ECO:0000256" key="5">
    <source>
        <dbReference type="PROSITE-ProRule" id="PRU00288"/>
    </source>
</evidence>
<feature type="compositionally biased region" description="Pro residues" evidence="6">
    <location>
        <begin position="483"/>
        <end position="496"/>
    </location>
</feature>
<dbReference type="SMART" id="SM00105">
    <property type="entry name" value="ArfGap"/>
    <property type="match status" value="1"/>
</dbReference>
<feature type="region of interest" description="Disordered" evidence="6">
    <location>
        <begin position="545"/>
        <end position="570"/>
    </location>
</feature>
<dbReference type="PRINTS" id="PR00405">
    <property type="entry name" value="REVINTRACTNG"/>
</dbReference>
<dbReference type="OrthoDB" id="10266696at2759"/>
<keyword evidence="4" id="KW-0862">Zinc</keyword>
<feature type="region of interest" description="Disordered" evidence="6">
    <location>
        <begin position="477"/>
        <end position="499"/>
    </location>
</feature>
<dbReference type="InterPro" id="IPR051718">
    <property type="entry name" value="ARF_GTPase-activating"/>
</dbReference>
<dbReference type="EMBL" id="AXCR01000012">
    <property type="protein sequence ID" value="KJR80921.1"/>
    <property type="molecule type" value="Genomic_DNA"/>
</dbReference>